<evidence type="ECO:0000313" key="2">
    <source>
        <dbReference type="EMBL" id="JAD71694.1"/>
    </source>
</evidence>
<name>A0A0A9C5Z2_ARUDO</name>
<protein>
    <submittedName>
        <fullName evidence="2">Uncharacterized protein</fullName>
    </submittedName>
</protein>
<dbReference type="AlphaFoldDB" id="A0A0A9C5Z2"/>
<feature type="region of interest" description="Disordered" evidence="1">
    <location>
        <begin position="1"/>
        <end position="24"/>
    </location>
</feature>
<sequence length="24" mass="2633">MMWGVGTGRHGSPARRGWGGADFW</sequence>
<accession>A0A0A9C5Z2</accession>
<proteinExistence type="predicted"/>
<reference evidence="2" key="2">
    <citation type="journal article" date="2015" name="Data Brief">
        <title>Shoot transcriptome of the giant reed, Arundo donax.</title>
        <authorList>
            <person name="Barrero R.A."/>
            <person name="Guerrero F.D."/>
            <person name="Moolhuijzen P."/>
            <person name="Goolsby J.A."/>
            <person name="Tidwell J."/>
            <person name="Bellgard S.E."/>
            <person name="Bellgard M.I."/>
        </authorList>
    </citation>
    <scope>NUCLEOTIDE SEQUENCE</scope>
    <source>
        <tissue evidence="2">Shoot tissue taken approximately 20 cm above the soil surface</tissue>
    </source>
</reference>
<organism evidence="2">
    <name type="scientific">Arundo donax</name>
    <name type="common">Giant reed</name>
    <name type="synonym">Donax arundinaceus</name>
    <dbReference type="NCBI Taxonomy" id="35708"/>
    <lineage>
        <taxon>Eukaryota</taxon>
        <taxon>Viridiplantae</taxon>
        <taxon>Streptophyta</taxon>
        <taxon>Embryophyta</taxon>
        <taxon>Tracheophyta</taxon>
        <taxon>Spermatophyta</taxon>
        <taxon>Magnoliopsida</taxon>
        <taxon>Liliopsida</taxon>
        <taxon>Poales</taxon>
        <taxon>Poaceae</taxon>
        <taxon>PACMAD clade</taxon>
        <taxon>Arundinoideae</taxon>
        <taxon>Arundineae</taxon>
        <taxon>Arundo</taxon>
    </lineage>
</organism>
<reference evidence="2" key="1">
    <citation type="submission" date="2014-09" db="EMBL/GenBank/DDBJ databases">
        <authorList>
            <person name="Magalhaes I.L.F."/>
            <person name="Oliveira U."/>
            <person name="Santos F.R."/>
            <person name="Vidigal T.H.D.A."/>
            <person name="Brescovit A.D."/>
            <person name="Santos A.J."/>
        </authorList>
    </citation>
    <scope>NUCLEOTIDE SEQUENCE</scope>
    <source>
        <tissue evidence="2">Shoot tissue taken approximately 20 cm above the soil surface</tissue>
    </source>
</reference>
<evidence type="ECO:0000256" key="1">
    <source>
        <dbReference type="SAM" id="MobiDB-lite"/>
    </source>
</evidence>
<dbReference type="EMBL" id="GBRH01226201">
    <property type="protein sequence ID" value="JAD71694.1"/>
    <property type="molecule type" value="Transcribed_RNA"/>
</dbReference>